<feature type="domain" description="Thiolase N-terminal" evidence="7">
    <location>
        <begin position="13"/>
        <end position="233"/>
    </location>
</feature>
<dbReference type="GO" id="GO:0008289">
    <property type="term" value="F:lipid binding"/>
    <property type="evidence" value="ECO:0007669"/>
    <property type="project" value="UniProtKB-KW"/>
</dbReference>
<keyword evidence="3" id="KW-0808">Transferase</keyword>
<dbReference type="EC" id="2.3.1.176" evidence="1"/>
<dbReference type="PROSITE" id="PS00737">
    <property type="entry name" value="THIOLASE_2"/>
    <property type="match status" value="1"/>
</dbReference>
<dbReference type="PANTHER" id="PTHR42870">
    <property type="entry name" value="ACETYL-COA C-ACETYLTRANSFERASE"/>
    <property type="match status" value="1"/>
</dbReference>
<dbReference type="PANTHER" id="PTHR42870:SF1">
    <property type="entry name" value="NON-SPECIFIC LIPID-TRANSFER PROTEIN-LIKE 2"/>
    <property type="match status" value="1"/>
</dbReference>
<protein>
    <recommendedName>
        <fullName evidence="1">propanoyl-CoA C-acyltransferase</fullName>
        <ecNumber evidence="1">2.3.1.176</ecNumber>
    </recommendedName>
    <alternativeName>
        <fullName evidence="6">Propanoyl-CoA C-acyltransferase</fullName>
    </alternativeName>
</protein>
<dbReference type="Proteomes" id="UP000288429">
    <property type="component" value="Unassembled WGS sequence"/>
</dbReference>
<dbReference type="AlphaFoldDB" id="A0A428TBB8"/>
<evidence type="ECO:0000259" key="7">
    <source>
        <dbReference type="Pfam" id="PF00108"/>
    </source>
</evidence>
<evidence type="ECO:0000256" key="4">
    <source>
        <dbReference type="ARBA" id="ARBA00023055"/>
    </source>
</evidence>
<dbReference type="EMBL" id="NIZV01000224">
    <property type="protein sequence ID" value="RSL99254.1"/>
    <property type="molecule type" value="Genomic_DNA"/>
</dbReference>
<dbReference type="CDD" id="cd00829">
    <property type="entry name" value="SCP-x_thiolase"/>
    <property type="match status" value="1"/>
</dbReference>
<keyword evidence="5" id="KW-0446">Lipid-binding</keyword>
<evidence type="ECO:0000256" key="6">
    <source>
        <dbReference type="ARBA" id="ARBA00032316"/>
    </source>
</evidence>
<comment type="caution">
    <text evidence="9">The sequence shown here is derived from an EMBL/GenBank/DDBJ whole genome shotgun (WGS) entry which is preliminary data.</text>
</comment>
<dbReference type="Gene3D" id="3.40.47.10">
    <property type="match status" value="1"/>
</dbReference>
<dbReference type="SUPFAM" id="SSF53901">
    <property type="entry name" value="Thiolase-like"/>
    <property type="match status" value="2"/>
</dbReference>
<sequence>MANHSSGNQAYVLGVGMTQFIKPRGLRDYPDMGYEAGIKAMLDAQINYDDVEHGVACFAYGDSTSGQRIFYQFGMTSIPIVNTANACATGSVGLYLARALVRSGNADCVLVVGVEKMKPGSLKSAWDDRTSSSGRFAAKMKQLVGIEKGSPLTAQYFANAGREYMQKYGAKAEDFAEIGRISHEHSQRNPYAQFRQSYTLQEIKDSPVIFEPLTKLQCSPTSDGAAAAVIVSQKFLDARPHLKGQAILMSGQAFKTDSTETFKTSSIELVGYDMTQRAARAAMSEAGVKPSHVRVCELHDCFSTNELVLLDALEFSAPGKAHEMVRNGDITYGGKMVINPSGGLISKGHPIGATGLAQCAELTWQLRGWANNRLVENTSVALQHNLGLGGAVVVNVYKRADGCKTNSKVSDEEIAKKSWLGYNPAVEARGVSDRDADRVRSRKNRNDFALGDELRPRSGL</sequence>
<evidence type="ECO:0000256" key="1">
    <source>
        <dbReference type="ARBA" id="ARBA00012352"/>
    </source>
</evidence>
<evidence type="ECO:0000256" key="5">
    <source>
        <dbReference type="ARBA" id="ARBA00023121"/>
    </source>
</evidence>
<name>A0A428TBB8_9HYPO</name>
<evidence type="ECO:0000313" key="9">
    <source>
        <dbReference type="EMBL" id="RSL99254.1"/>
    </source>
</evidence>
<dbReference type="NCBIfam" id="NF006102">
    <property type="entry name" value="PRK08256.1"/>
    <property type="match status" value="1"/>
</dbReference>
<proteinExistence type="predicted"/>
<keyword evidence="2" id="KW-0813">Transport</keyword>
<dbReference type="InterPro" id="IPR020616">
    <property type="entry name" value="Thiolase_N"/>
</dbReference>
<keyword evidence="10" id="KW-1185">Reference proteome</keyword>
<dbReference type="InterPro" id="IPR016039">
    <property type="entry name" value="Thiolase-like"/>
</dbReference>
<dbReference type="InterPro" id="IPR020613">
    <property type="entry name" value="Thiolase_CS"/>
</dbReference>
<dbReference type="GO" id="GO:0016747">
    <property type="term" value="F:acyltransferase activity, transferring groups other than amino-acyl groups"/>
    <property type="evidence" value="ECO:0007669"/>
    <property type="project" value="InterPro"/>
</dbReference>
<keyword evidence="4" id="KW-0445">Lipid transport</keyword>
<dbReference type="GO" id="GO:0006869">
    <property type="term" value="P:lipid transport"/>
    <property type="evidence" value="ECO:0007669"/>
    <property type="project" value="UniProtKB-KW"/>
</dbReference>
<evidence type="ECO:0000259" key="8">
    <source>
        <dbReference type="Pfam" id="PF22691"/>
    </source>
</evidence>
<feature type="domain" description="Thiolase C-terminal" evidence="8">
    <location>
        <begin position="269"/>
        <end position="388"/>
    </location>
</feature>
<reference evidence="9 10" key="1">
    <citation type="submission" date="2017-06" db="EMBL/GenBank/DDBJ databases">
        <title>Cmopartive genomic analysis of Ambrosia Fusariam Clade fungi.</title>
        <authorList>
            <person name="Stajich J.E."/>
            <person name="Carrillo J."/>
            <person name="Kijimoto T."/>
            <person name="Eskalen A."/>
            <person name="O'Donnell K."/>
            <person name="Kasson M."/>
        </authorList>
    </citation>
    <scope>NUCLEOTIDE SEQUENCE [LARGE SCALE GENOMIC DNA]</scope>
    <source>
        <strain evidence="9 10">NRRL 20438</strain>
    </source>
</reference>
<organism evidence="9 10">
    <name type="scientific">Fusarium ambrosium</name>
    <dbReference type="NCBI Taxonomy" id="131363"/>
    <lineage>
        <taxon>Eukaryota</taxon>
        <taxon>Fungi</taxon>
        <taxon>Dikarya</taxon>
        <taxon>Ascomycota</taxon>
        <taxon>Pezizomycotina</taxon>
        <taxon>Sordariomycetes</taxon>
        <taxon>Hypocreomycetidae</taxon>
        <taxon>Hypocreales</taxon>
        <taxon>Nectriaceae</taxon>
        <taxon>Fusarium</taxon>
        <taxon>Fusarium solani species complex</taxon>
    </lineage>
</organism>
<gene>
    <name evidence="9" type="ORF">CDV31_012263</name>
</gene>
<accession>A0A428TBB8</accession>
<evidence type="ECO:0000256" key="2">
    <source>
        <dbReference type="ARBA" id="ARBA00022448"/>
    </source>
</evidence>
<dbReference type="Pfam" id="PF00108">
    <property type="entry name" value="Thiolase_N"/>
    <property type="match status" value="1"/>
</dbReference>
<evidence type="ECO:0000313" key="10">
    <source>
        <dbReference type="Proteomes" id="UP000288429"/>
    </source>
</evidence>
<dbReference type="Pfam" id="PF22691">
    <property type="entry name" value="Thiolase_C_1"/>
    <property type="match status" value="1"/>
</dbReference>
<evidence type="ECO:0000256" key="3">
    <source>
        <dbReference type="ARBA" id="ARBA00022679"/>
    </source>
</evidence>
<dbReference type="InterPro" id="IPR055140">
    <property type="entry name" value="Thiolase_C_2"/>
</dbReference>